<dbReference type="Gene3D" id="2.160.20.80">
    <property type="entry name" value="E3 ubiquitin-protein ligase SopA"/>
    <property type="match status" value="1"/>
</dbReference>
<gene>
    <name evidence="1" type="ORF">GCM10010307_72710</name>
</gene>
<reference evidence="1 2" key="1">
    <citation type="journal article" date="2019" name="Int. J. Syst. Evol. Microbiol.">
        <title>The Global Catalogue of Microorganisms (GCM) 10K type strain sequencing project: providing services to taxonomists for standard genome sequencing and annotation.</title>
        <authorList>
            <consortium name="The Broad Institute Genomics Platform"/>
            <consortium name="The Broad Institute Genome Sequencing Center for Infectious Disease"/>
            <person name="Wu L."/>
            <person name="Ma J."/>
        </authorList>
    </citation>
    <scope>NUCLEOTIDE SEQUENCE [LARGE SCALE GENOMIC DNA]</scope>
    <source>
        <strain evidence="1 2">JCM 4524</strain>
    </source>
</reference>
<dbReference type="SUPFAM" id="SSF141571">
    <property type="entry name" value="Pentapeptide repeat-like"/>
    <property type="match status" value="1"/>
</dbReference>
<evidence type="ECO:0008006" key="3">
    <source>
        <dbReference type="Google" id="ProtNLM"/>
    </source>
</evidence>
<dbReference type="EMBL" id="BAAASJ010000115">
    <property type="protein sequence ID" value="GAA2657707.1"/>
    <property type="molecule type" value="Genomic_DNA"/>
</dbReference>
<dbReference type="InterPro" id="IPR001646">
    <property type="entry name" value="5peptide_repeat"/>
</dbReference>
<sequence length="92" mass="9641">MGDGVNSIIEQTDAPLDVSKLDLSQADLSGAGLAMALLTETVLRDTKIVGTDLYRAHLEGALRGADHGRGRAQPIDRIERIALANATVVGCT</sequence>
<dbReference type="RefSeq" id="WP_344395563.1">
    <property type="nucleotide sequence ID" value="NZ_BAAASJ010000115.1"/>
</dbReference>
<accession>A0ABN3RPL0</accession>
<comment type="caution">
    <text evidence="1">The sequence shown here is derived from an EMBL/GenBank/DDBJ whole genome shotgun (WGS) entry which is preliminary data.</text>
</comment>
<dbReference type="Proteomes" id="UP001500151">
    <property type="component" value="Unassembled WGS sequence"/>
</dbReference>
<protein>
    <recommendedName>
        <fullName evidence="3">Pentapeptide repeat-containing protein</fullName>
    </recommendedName>
</protein>
<keyword evidence="2" id="KW-1185">Reference proteome</keyword>
<dbReference type="Pfam" id="PF00805">
    <property type="entry name" value="Pentapeptide"/>
    <property type="match status" value="1"/>
</dbReference>
<evidence type="ECO:0000313" key="2">
    <source>
        <dbReference type="Proteomes" id="UP001500151"/>
    </source>
</evidence>
<organism evidence="1 2">
    <name type="scientific">Streptomyces vastus</name>
    <dbReference type="NCBI Taxonomy" id="285451"/>
    <lineage>
        <taxon>Bacteria</taxon>
        <taxon>Bacillati</taxon>
        <taxon>Actinomycetota</taxon>
        <taxon>Actinomycetes</taxon>
        <taxon>Kitasatosporales</taxon>
        <taxon>Streptomycetaceae</taxon>
        <taxon>Streptomyces</taxon>
    </lineage>
</organism>
<name>A0ABN3RPL0_9ACTN</name>
<evidence type="ECO:0000313" key="1">
    <source>
        <dbReference type="EMBL" id="GAA2657707.1"/>
    </source>
</evidence>
<proteinExistence type="predicted"/>